<evidence type="ECO:0000256" key="1">
    <source>
        <dbReference type="SAM" id="Phobius"/>
    </source>
</evidence>
<feature type="transmembrane region" description="Helical" evidence="1">
    <location>
        <begin position="65"/>
        <end position="87"/>
    </location>
</feature>
<comment type="caution">
    <text evidence="2">The sequence shown here is derived from an EMBL/GenBank/DDBJ whole genome shotgun (WGS) entry which is preliminary data.</text>
</comment>
<keyword evidence="1" id="KW-0812">Transmembrane</keyword>
<evidence type="ECO:0000313" key="2">
    <source>
        <dbReference type="EMBL" id="ORY79692.1"/>
    </source>
</evidence>
<proteinExistence type="predicted"/>
<organism evidence="2 3">
    <name type="scientific">Neocallimastix californiae</name>
    <dbReference type="NCBI Taxonomy" id="1754190"/>
    <lineage>
        <taxon>Eukaryota</taxon>
        <taxon>Fungi</taxon>
        <taxon>Fungi incertae sedis</taxon>
        <taxon>Chytridiomycota</taxon>
        <taxon>Chytridiomycota incertae sedis</taxon>
        <taxon>Neocallimastigomycetes</taxon>
        <taxon>Neocallimastigales</taxon>
        <taxon>Neocallimastigaceae</taxon>
        <taxon>Neocallimastix</taxon>
    </lineage>
</organism>
<keyword evidence="1" id="KW-0472">Membrane</keyword>
<dbReference type="Proteomes" id="UP000193920">
    <property type="component" value="Unassembled WGS sequence"/>
</dbReference>
<feature type="transmembrane region" description="Helical" evidence="1">
    <location>
        <begin position="183"/>
        <end position="199"/>
    </location>
</feature>
<sequence>MFIRSSFFRSLYNDTNSQSNDNINNDNKGKLEDIQNLYDSNNEKKDKSDDVSNSISMKKKKAYRITIDAFILFLIYLIILLIMIIIYKFNKNYTLELIFSGKDYWSYKCNLENPDLILNSIDLILLIIIILKGKEVLFYECYFSFIKYIIYSSFIGIVMGPIVNLISYSIFRKQKYEKITFDVILNSIGYFLMYIFVAWDKVYYIMKKKGNDVNVYFTFKNGGDQNISKEDYILIYKSSSLMRMYKRQQ</sequence>
<dbReference type="AlphaFoldDB" id="A0A1Y2F711"/>
<reference evidence="2 3" key="1">
    <citation type="submission" date="2016-08" db="EMBL/GenBank/DDBJ databases">
        <title>A Parts List for Fungal Cellulosomes Revealed by Comparative Genomics.</title>
        <authorList>
            <consortium name="DOE Joint Genome Institute"/>
            <person name="Haitjema C.H."/>
            <person name="Gilmore S.P."/>
            <person name="Henske J.K."/>
            <person name="Solomon K.V."/>
            <person name="De Groot R."/>
            <person name="Kuo A."/>
            <person name="Mondo S.J."/>
            <person name="Salamov A.A."/>
            <person name="Labutti K."/>
            <person name="Zhao Z."/>
            <person name="Chiniquy J."/>
            <person name="Barry K."/>
            <person name="Brewer H.M."/>
            <person name="Purvine S.O."/>
            <person name="Wright A.T."/>
            <person name="Boxma B."/>
            <person name="Van Alen T."/>
            <person name="Hackstein J.H."/>
            <person name="Baker S.E."/>
            <person name="Grigoriev I.V."/>
            <person name="O'Malley M.A."/>
        </authorList>
    </citation>
    <scope>NUCLEOTIDE SEQUENCE [LARGE SCALE GENOMIC DNA]</scope>
    <source>
        <strain evidence="2 3">G1</strain>
    </source>
</reference>
<gene>
    <name evidence="2" type="ORF">LY90DRAFT_664743</name>
</gene>
<accession>A0A1Y2F711</accession>
<dbReference type="EMBL" id="MCOG01000014">
    <property type="protein sequence ID" value="ORY79692.1"/>
    <property type="molecule type" value="Genomic_DNA"/>
</dbReference>
<protein>
    <submittedName>
        <fullName evidence="2">Uncharacterized protein</fullName>
    </submittedName>
</protein>
<name>A0A1Y2F711_9FUNG</name>
<feature type="transmembrane region" description="Helical" evidence="1">
    <location>
        <begin position="145"/>
        <end position="171"/>
    </location>
</feature>
<feature type="transmembrane region" description="Helical" evidence="1">
    <location>
        <begin position="116"/>
        <end position="133"/>
    </location>
</feature>
<evidence type="ECO:0000313" key="3">
    <source>
        <dbReference type="Proteomes" id="UP000193920"/>
    </source>
</evidence>
<keyword evidence="3" id="KW-1185">Reference proteome</keyword>
<keyword evidence="1" id="KW-1133">Transmembrane helix</keyword>